<comment type="subcellular location">
    <subcellularLocation>
        <location evidence="1">Membrane</location>
        <topology evidence="1">Single-pass membrane protein</topology>
    </subcellularLocation>
</comment>
<keyword evidence="4 6" id="KW-1133">Transmembrane helix</keyword>
<evidence type="ECO:0000256" key="5">
    <source>
        <dbReference type="ARBA" id="ARBA00023136"/>
    </source>
</evidence>
<dbReference type="EMBL" id="CP014671">
    <property type="protein sequence ID" value="ANX03029.1"/>
    <property type="molecule type" value="Genomic_DNA"/>
</dbReference>
<gene>
    <name evidence="7" type="ORF">PG2T_01690</name>
</gene>
<dbReference type="InParanoid" id="A0A1B1YQJ3"/>
<keyword evidence="8" id="KW-1185">Reference proteome</keyword>
<organism evidence="7 8">
    <name type="scientific">Immundisolibacter cernigliae</name>
    <dbReference type="NCBI Taxonomy" id="1810504"/>
    <lineage>
        <taxon>Bacteria</taxon>
        <taxon>Pseudomonadati</taxon>
        <taxon>Pseudomonadota</taxon>
        <taxon>Gammaproteobacteria</taxon>
        <taxon>Immundisolibacterales</taxon>
        <taxon>Immundisolibacteraceae</taxon>
        <taxon>Immundisolibacter</taxon>
    </lineage>
</organism>
<dbReference type="PANTHER" id="PTHR39583">
    <property type="entry name" value="TYPE II SECRETION SYSTEM PROTEIN J-RELATED"/>
    <property type="match status" value="1"/>
</dbReference>
<keyword evidence="2" id="KW-0488">Methylation</keyword>
<dbReference type="RefSeq" id="WP_068802540.1">
    <property type="nucleotide sequence ID" value="NZ_CP014671.1"/>
</dbReference>
<dbReference type="Gene3D" id="3.30.700.10">
    <property type="entry name" value="Glycoprotein, Type 4 Pilin"/>
    <property type="match status" value="1"/>
</dbReference>
<evidence type="ECO:0008006" key="9">
    <source>
        <dbReference type="Google" id="ProtNLM"/>
    </source>
</evidence>
<dbReference type="KEGG" id="gbi:PG2T_01690"/>
<evidence type="ECO:0000256" key="3">
    <source>
        <dbReference type="ARBA" id="ARBA00022692"/>
    </source>
</evidence>
<dbReference type="GO" id="GO:0016020">
    <property type="term" value="C:membrane"/>
    <property type="evidence" value="ECO:0007669"/>
    <property type="project" value="UniProtKB-SubCell"/>
</dbReference>
<evidence type="ECO:0000256" key="6">
    <source>
        <dbReference type="SAM" id="Phobius"/>
    </source>
</evidence>
<keyword evidence="5 6" id="KW-0472">Membrane</keyword>
<dbReference type="InterPro" id="IPR012902">
    <property type="entry name" value="N_methyl_site"/>
</dbReference>
<evidence type="ECO:0000256" key="2">
    <source>
        <dbReference type="ARBA" id="ARBA00022481"/>
    </source>
</evidence>
<protein>
    <recommendedName>
        <fullName evidence="9">Prepilin-type N-terminal cleavage/methylation domain-containing protein</fullName>
    </recommendedName>
</protein>
<keyword evidence="3 6" id="KW-0812">Transmembrane</keyword>
<name>A0A1B1YQJ3_9GAMM</name>
<dbReference type="InterPro" id="IPR051621">
    <property type="entry name" value="T2SS_protein_J"/>
</dbReference>
<dbReference type="Proteomes" id="UP000092952">
    <property type="component" value="Chromosome"/>
</dbReference>
<evidence type="ECO:0000256" key="1">
    <source>
        <dbReference type="ARBA" id="ARBA00004167"/>
    </source>
</evidence>
<dbReference type="Pfam" id="PF07963">
    <property type="entry name" value="N_methyl"/>
    <property type="match status" value="1"/>
</dbReference>
<evidence type="ECO:0000313" key="8">
    <source>
        <dbReference type="Proteomes" id="UP000092952"/>
    </source>
</evidence>
<dbReference type="FunCoup" id="A0A1B1YQJ3">
    <property type="interactions" value="4"/>
</dbReference>
<feature type="transmembrane region" description="Helical" evidence="6">
    <location>
        <begin position="30"/>
        <end position="56"/>
    </location>
</feature>
<dbReference type="PANTHER" id="PTHR39583:SF2">
    <property type="entry name" value="TYPE II SECRETION SYSTEM PROTEIN J"/>
    <property type="match status" value="1"/>
</dbReference>
<reference evidence="8" key="1">
    <citation type="submission" date="2016-03" db="EMBL/GenBank/DDBJ databases">
        <title>Complete genome sequence of Solimmundus cernigliae, representing a novel lineage of polycyclic aromatic hydrocarbon degraders within the Gammaproteobacteria.</title>
        <authorList>
            <person name="Singleton D.R."/>
            <person name="Dickey A.N."/>
            <person name="Scholl E.H."/>
            <person name="Wright F.A."/>
            <person name="Aitken M.D."/>
        </authorList>
    </citation>
    <scope>NUCLEOTIDE SEQUENCE [LARGE SCALE GENOMIC DNA]</scope>
    <source>
        <strain evidence="8">TR3.2</strain>
    </source>
</reference>
<accession>A0A1B1YQJ3</accession>
<evidence type="ECO:0000256" key="4">
    <source>
        <dbReference type="ARBA" id="ARBA00022989"/>
    </source>
</evidence>
<dbReference type="PROSITE" id="PS00409">
    <property type="entry name" value="PROKAR_NTER_METHYL"/>
    <property type="match status" value="1"/>
</dbReference>
<dbReference type="STRING" id="1810504.PG2T_01690"/>
<evidence type="ECO:0000313" key="7">
    <source>
        <dbReference type="EMBL" id="ANX03029.1"/>
    </source>
</evidence>
<sequence length="257" mass="27708">MSINISTSLPMIKSLMRQNLRARPQRARSAGFTLIELMVSLVLGLVVIGGVMGVFMSTYQANAQNIKAVRLNEEMRAVMSLMTRDIRRAGVRTLAWQPSLLGSDNPFSTAPTAGMWTVSNMSGVAANSCVRLAYSVSTGDGTADDDTAATNRFGYRLNTAGEIETYNHTGTWSCGGGGWQPVTDGNIAWVRSLVFTTTTEPGMSGVAVRTVIVNLRAATHTRSLDPNNATTTADCTNIDVVCRQLVEKIRLRNDAVL</sequence>
<proteinExistence type="predicted"/>
<dbReference type="NCBIfam" id="TIGR02532">
    <property type="entry name" value="IV_pilin_GFxxxE"/>
    <property type="match status" value="1"/>
</dbReference>
<dbReference type="AlphaFoldDB" id="A0A1B1YQJ3"/>